<dbReference type="Proteomes" id="UP001066276">
    <property type="component" value="Chromosome 8"/>
</dbReference>
<feature type="domain" description="BEN" evidence="4">
    <location>
        <begin position="558"/>
        <end position="656"/>
    </location>
</feature>
<dbReference type="GO" id="GO:0003677">
    <property type="term" value="F:DNA binding"/>
    <property type="evidence" value="ECO:0007669"/>
    <property type="project" value="InterPro"/>
</dbReference>
<reference evidence="5" key="1">
    <citation type="journal article" date="2022" name="bioRxiv">
        <title>Sequencing and chromosome-scale assembly of the giantPleurodeles waltlgenome.</title>
        <authorList>
            <person name="Brown T."/>
            <person name="Elewa A."/>
            <person name="Iarovenko S."/>
            <person name="Subramanian E."/>
            <person name="Araus A.J."/>
            <person name="Petzold A."/>
            <person name="Susuki M."/>
            <person name="Suzuki K.-i.T."/>
            <person name="Hayashi T."/>
            <person name="Toyoda A."/>
            <person name="Oliveira C."/>
            <person name="Osipova E."/>
            <person name="Leigh N.D."/>
            <person name="Simon A."/>
            <person name="Yun M.H."/>
        </authorList>
    </citation>
    <scope>NUCLEOTIDE SEQUENCE</scope>
    <source>
        <strain evidence="5">20211129_DDA</strain>
        <tissue evidence="5">Liver</tissue>
    </source>
</reference>
<feature type="region of interest" description="Disordered" evidence="3">
    <location>
        <begin position="243"/>
        <end position="266"/>
    </location>
</feature>
<feature type="compositionally biased region" description="Polar residues" evidence="3">
    <location>
        <begin position="529"/>
        <end position="541"/>
    </location>
</feature>
<evidence type="ECO:0000313" key="5">
    <source>
        <dbReference type="EMBL" id="KAJ1118038.1"/>
    </source>
</evidence>
<name>A0AAV7NUI7_PLEWA</name>
<feature type="compositionally biased region" description="Polar residues" evidence="3">
    <location>
        <begin position="663"/>
        <end position="681"/>
    </location>
</feature>
<feature type="region of interest" description="Disordered" evidence="3">
    <location>
        <begin position="653"/>
        <end position="696"/>
    </location>
</feature>
<sequence>MSAGGYVAVKSEDDDDDAVLIESTPVELQDARPMVGQNAQANREHHYTTQPAYGGDGVSRLGEPQISQMSRSASMHSESRGPEVEYGFLHKRRRTMHGGNSVGTRESEYEEAGTVVYEYEPDYDTASVVSEASYSGDQQRTLAEVLNYCQAMYDAIQKLDKKFDALQRKVSEMHHVRMKPLLFKPRPVGFSHRGSFNLPPGKVKLKLQKPFHRQSNLQDYSAPQGMPNRMVRVRLEKDHLLSSPTLKPVHPMPPQQEPQQTLHRQSPPLPTIVSTHSLHAPFSVDERVPGPNIQANLVETVSQSSTSISPLVVDTPVVSSRAPVDCVKATPETNFRDKGPVITNFIPPPESVTISPELPSSSESANPSLEFVGDPKRNVKVFGNYLMKARQKTKPKYAARYLVRMLFSKETLLCSTMGTCTRGRKALDPNKVSAVREFLASTFTNYDLGEYGRDWKTCVTNVNAMIRSIRCETKRDLGSNEGVKSSADEPQSSICVDSDNSEDDDDDVVSPVSQTATSSAEVKLPNPPLNNVAQEGLSNPSPSKPQSPEPMEFLGSSLRNVQLPFSVIYVAKGKPRPELSARFLIRALFPEDVLVKSNVYGNKERGMAPLDCNKINALRDFLQENYPSFHLHESGFDWKACVAAINSTIRSLRHDHKKASGNPRKSVQTQAPCETGASQKQPPVAPYHSDTITLMD</sequence>
<dbReference type="InterPro" id="IPR018379">
    <property type="entry name" value="BEN_domain"/>
</dbReference>
<feature type="region of interest" description="Disordered" evidence="3">
    <location>
        <begin position="477"/>
        <end position="553"/>
    </location>
</feature>
<feature type="region of interest" description="Disordered" evidence="3">
    <location>
        <begin position="24"/>
        <end position="43"/>
    </location>
</feature>
<comment type="caution">
    <text evidence="5">The sequence shown here is derived from an EMBL/GenBank/DDBJ whole genome shotgun (WGS) entry which is preliminary data.</text>
</comment>
<gene>
    <name evidence="5" type="ORF">NDU88_006233</name>
</gene>
<dbReference type="SMART" id="SM01025">
    <property type="entry name" value="BEN"/>
    <property type="match status" value="2"/>
</dbReference>
<evidence type="ECO:0000313" key="6">
    <source>
        <dbReference type="Proteomes" id="UP001066276"/>
    </source>
</evidence>
<accession>A0AAV7NUI7</accession>
<dbReference type="EMBL" id="JANPWB010000012">
    <property type="protein sequence ID" value="KAJ1118038.1"/>
    <property type="molecule type" value="Genomic_DNA"/>
</dbReference>
<evidence type="ECO:0000259" key="4">
    <source>
        <dbReference type="PROSITE" id="PS51457"/>
    </source>
</evidence>
<feature type="compositionally biased region" description="Acidic residues" evidence="3">
    <location>
        <begin position="499"/>
        <end position="508"/>
    </location>
</feature>
<organism evidence="5 6">
    <name type="scientific">Pleurodeles waltl</name>
    <name type="common">Iberian ribbed newt</name>
    <dbReference type="NCBI Taxonomy" id="8319"/>
    <lineage>
        <taxon>Eukaryota</taxon>
        <taxon>Metazoa</taxon>
        <taxon>Chordata</taxon>
        <taxon>Craniata</taxon>
        <taxon>Vertebrata</taxon>
        <taxon>Euteleostomi</taxon>
        <taxon>Amphibia</taxon>
        <taxon>Batrachia</taxon>
        <taxon>Caudata</taxon>
        <taxon>Salamandroidea</taxon>
        <taxon>Salamandridae</taxon>
        <taxon>Pleurodelinae</taxon>
        <taxon>Pleurodeles</taxon>
    </lineage>
</organism>
<keyword evidence="2" id="KW-0539">Nucleus</keyword>
<evidence type="ECO:0000256" key="3">
    <source>
        <dbReference type="SAM" id="MobiDB-lite"/>
    </source>
</evidence>
<dbReference type="GO" id="GO:0005634">
    <property type="term" value="C:nucleus"/>
    <property type="evidence" value="ECO:0007669"/>
    <property type="project" value="UniProtKB-SubCell"/>
</dbReference>
<dbReference type="AlphaFoldDB" id="A0AAV7NUI7"/>
<evidence type="ECO:0000256" key="1">
    <source>
        <dbReference type="ARBA" id="ARBA00004123"/>
    </source>
</evidence>
<dbReference type="PANTHER" id="PTHR47305:SF1">
    <property type="entry name" value="BEN DOMAIN-CONTAINING PROTEIN"/>
    <property type="match status" value="1"/>
</dbReference>
<dbReference type="PROSITE" id="PS51457">
    <property type="entry name" value="BEN"/>
    <property type="match status" value="2"/>
</dbReference>
<evidence type="ECO:0000256" key="2">
    <source>
        <dbReference type="ARBA" id="ARBA00023242"/>
    </source>
</evidence>
<dbReference type="PANTHER" id="PTHR47305">
    <property type="entry name" value="BEN DOMAIN-CONTAINING PROTEIN 2"/>
    <property type="match status" value="1"/>
</dbReference>
<protein>
    <recommendedName>
        <fullName evidence="4">BEN domain-containing protein</fullName>
    </recommendedName>
</protein>
<dbReference type="Pfam" id="PF10523">
    <property type="entry name" value="BEN"/>
    <property type="match status" value="2"/>
</dbReference>
<feature type="domain" description="BEN" evidence="4">
    <location>
        <begin position="376"/>
        <end position="478"/>
    </location>
</feature>
<keyword evidence="6" id="KW-1185">Reference proteome</keyword>
<proteinExistence type="predicted"/>
<comment type="subcellular location">
    <subcellularLocation>
        <location evidence="1">Nucleus</location>
    </subcellularLocation>
</comment>